<protein>
    <submittedName>
        <fullName evidence="2">Uncharacterized protein</fullName>
    </submittedName>
</protein>
<organism evidence="2 3">
    <name type="scientific">Cylicostephanus goldi</name>
    <name type="common">Nematode worm</name>
    <dbReference type="NCBI Taxonomy" id="71465"/>
    <lineage>
        <taxon>Eukaryota</taxon>
        <taxon>Metazoa</taxon>
        <taxon>Ecdysozoa</taxon>
        <taxon>Nematoda</taxon>
        <taxon>Chromadorea</taxon>
        <taxon>Rhabditida</taxon>
        <taxon>Rhabditina</taxon>
        <taxon>Rhabditomorpha</taxon>
        <taxon>Strongyloidea</taxon>
        <taxon>Strongylidae</taxon>
        <taxon>Cylicostephanus</taxon>
    </lineage>
</organism>
<accession>A0A3P6STT4</accession>
<keyword evidence="3" id="KW-1185">Reference proteome</keyword>
<evidence type="ECO:0000256" key="1">
    <source>
        <dbReference type="SAM" id="Coils"/>
    </source>
</evidence>
<gene>
    <name evidence="2" type="ORF">CGOC_LOCUS3821</name>
</gene>
<keyword evidence="1" id="KW-0175">Coiled coil</keyword>
<evidence type="ECO:0000313" key="3">
    <source>
        <dbReference type="Proteomes" id="UP000271889"/>
    </source>
</evidence>
<dbReference type="OrthoDB" id="5801533at2759"/>
<feature type="coiled-coil region" evidence="1">
    <location>
        <begin position="3"/>
        <end position="90"/>
    </location>
</feature>
<dbReference type="Proteomes" id="UP000271889">
    <property type="component" value="Unassembled WGS sequence"/>
</dbReference>
<sequence length="217" mass="25154">MQNDRLKQLAVKYEENVNSLHEALEQEHERKTEENNALKAELATAQETSQSLRRDIDKFRQEYNSKEATIRQLREQYETALENNAHMAQIVAELEQVTREKQRPTRKTSEDSVMTLKTRDSQTDMTRTALAQIEFDSVSLSSEVKAFRSAYMELATAIGELVVKDINNLPSPGDLNSIEKSCKELSRFIRHEKRRRDQQAVEIAEVTEKVKNLQTRE</sequence>
<reference evidence="2 3" key="1">
    <citation type="submission" date="2018-11" db="EMBL/GenBank/DDBJ databases">
        <authorList>
            <consortium name="Pathogen Informatics"/>
        </authorList>
    </citation>
    <scope>NUCLEOTIDE SEQUENCE [LARGE SCALE GENOMIC DNA]</scope>
</reference>
<dbReference type="AlphaFoldDB" id="A0A3P6STT4"/>
<name>A0A3P6STT4_CYLGO</name>
<dbReference type="EMBL" id="UYRV01009881">
    <property type="protein sequence ID" value="VDK56961.1"/>
    <property type="molecule type" value="Genomic_DNA"/>
</dbReference>
<proteinExistence type="predicted"/>
<evidence type="ECO:0000313" key="2">
    <source>
        <dbReference type="EMBL" id="VDK56961.1"/>
    </source>
</evidence>